<dbReference type="Proteomes" id="UP000002812">
    <property type="component" value="Unassembled WGS sequence"/>
</dbReference>
<evidence type="ECO:0000313" key="2">
    <source>
        <dbReference type="EMBL" id="EIT82271.1"/>
    </source>
</evidence>
<reference evidence="2 3" key="1">
    <citation type="journal article" date="2012" name="Eukaryot. Cell">
        <title>Draft genome sequence of Aspergillus oryzae strain 3.042.</title>
        <authorList>
            <person name="Zhao G."/>
            <person name="Yao Y."/>
            <person name="Qi W."/>
            <person name="Wang C."/>
            <person name="Hou L."/>
            <person name="Zeng B."/>
            <person name="Cao X."/>
        </authorList>
    </citation>
    <scope>NUCLEOTIDE SEQUENCE [LARGE SCALE GENOMIC DNA]</scope>
    <source>
        <strain evidence="2 3">3.042</strain>
    </source>
</reference>
<feature type="region of interest" description="Disordered" evidence="1">
    <location>
        <begin position="355"/>
        <end position="391"/>
    </location>
</feature>
<evidence type="ECO:0000256" key="1">
    <source>
        <dbReference type="SAM" id="MobiDB-lite"/>
    </source>
</evidence>
<reference evidence="3" key="2">
    <citation type="submission" date="2012-06" db="EMBL/GenBank/DDBJ databases">
        <title>Comparative genomic analyses of Aspergillus oryzae 3.042 and A. oryzae RIB40 for soy-sauce fermentation.</title>
        <authorList>
            <person name="Zhao G."/>
            <person name="Hou L."/>
            <person name="Wang C."/>
            <person name="Cao X."/>
        </authorList>
    </citation>
    <scope>NUCLEOTIDE SEQUENCE [LARGE SCALE GENOMIC DNA]</scope>
    <source>
        <strain evidence="3">3.042</strain>
    </source>
</reference>
<comment type="caution">
    <text evidence="2">The sequence shown here is derived from an EMBL/GenBank/DDBJ whole genome shotgun (WGS) entry which is preliminary data.</text>
</comment>
<dbReference type="HOGENOM" id="CLU_014625_3_0_1"/>
<protein>
    <submittedName>
        <fullName evidence="2">Uncharacterized protein</fullName>
    </submittedName>
</protein>
<evidence type="ECO:0000313" key="3">
    <source>
        <dbReference type="Proteomes" id="UP000002812"/>
    </source>
</evidence>
<accession>I8IS78</accession>
<dbReference type="OrthoDB" id="3231004at2759"/>
<gene>
    <name evidence="2" type="ORF">Ao3042_00538</name>
</gene>
<organism evidence="2 3">
    <name type="scientific">Aspergillus oryzae (strain 3.042)</name>
    <name type="common">Yellow koji mold</name>
    <dbReference type="NCBI Taxonomy" id="1160506"/>
    <lineage>
        <taxon>Eukaryota</taxon>
        <taxon>Fungi</taxon>
        <taxon>Dikarya</taxon>
        <taxon>Ascomycota</taxon>
        <taxon>Pezizomycotina</taxon>
        <taxon>Eurotiomycetes</taxon>
        <taxon>Eurotiomycetidae</taxon>
        <taxon>Eurotiales</taxon>
        <taxon>Aspergillaceae</taxon>
        <taxon>Aspergillus</taxon>
        <taxon>Aspergillus subgen. Circumdati</taxon>
    </lineage>
</organism>
<dbReference type="EMBL" id="AKHY01000084">
    <property type="protein sequence ID" value="EIT82271.1"/>
    <property type="molecule type" value="Genomic_DNA"/>
</dbReference>
<sequence length="464" mass="50623">MAPLLAPYNSAMRLGSGFNSYTHELCLDDALSDGEGVAQSVVFKTSVIDKMSDITDALNISGALTIKYNNLIDGTGKGSFINSNKIKDADINFLISVKVINQTVTDNALTEFAPIDNLPAEKFTEVYGDTFISGFQEGGEFNAVISIKVKDKNQVENIKADAAVALTTPSFGSEKPKAENTETYAVAPNDQNNEQGNEQQGGNEAGEETKKKEDGADSPTGLAIKGNAEVEKNLQDLFQENETTVSVSYSGGGQDLKKPDDDWNVKNMRAAALRFPALVAKTPVRTNAVLTKYTALRSFHTQKKDKNNKEAVPLSYENASVYTSILEDAFLDYKNIYKEIRLSEGDLASGKKEFEASTAKESTGKENTSKESTGKESTYSESDGTRKDATPQAHIATEPFAPTLAGFESAKCYIRRNMNLIVREVDEIKKNPDRASEDRPLPCQSPIIFKQYLPVPKEPSKPTV</sequence>
<feature type="compositionally biased region" description="Low complexity" evidence="1">
    <location>
        <begin position="191"/>
        <end position="202"/>
    </location>
</feature>
<name>I8IS78_ASPO3</name>
<dbReference type="AlphaFoldDB" id="I8IS78"/>
<proteinExistence type="predicted"/>
<feature type="compositionally biased region" description="Basic and acidic residues" evidence="1">
    <location>
        <begin position="362"/>
        <end position="374"/>
    </location>
</feature>
<feature type="region of interest" description="Disordered" evidence="1">
    <location>
        <begin position="185"/>
        <end position="224"/>
    </location>
</feature>